<dbReference type="PANTHER" id="PTHR15715">
    <property type="entry name" value="CENTROSOMAL PROTEIN OF 170 KDA"/>
    <property type="match status" value="1"/>
</dbReference>
<accession>A0A8B9FUP0</accession>
<feature type="coiled-coil region" evidence="1">
    <location>
        <begin position="25"/>
        <end position="100"/>
    </location>
</feature>
<evidence type="ECO:0000313" key="2">
    <source>
        <dbReference type="Ensembl" id="ENSACOP00000012106.1"/>
    </source>
</evidence>
<evidence type="ECO:0000256" key="1">
    <source>
        <dbReference type="SAM" id="Coils"/>
    </source>
</evidence>
<dbReference type="Ensembl" id="ENSACOT00000012537.1">
    <property type="protein sequence ID" value="ENSACOP00000012106.1"/>
    <property type="gene ID" value="ENSACOG00000008426.1"/>
</dbReference>
<keyword evidence="1" id="KW-0175">Coiled coil</keyword>
<keyword evidence="3" id="KW-1185">Reference proteome</keyword>
<organism evidence="2 3">
    <name type="scientific">Amazona collaria</name>
    <name type="common">yellow-billed parrot</name>
    <dbReference type="NCBI Taxonomy" id="241587"/>
    <lineage>
        <taxon>Eukaryota</taxon>
        <taxon>Metazoa</taxon>
        <taxon>Chordata</taxon>
        <taxon>Craniata</taxon>
        <taxon>Vertebrata</taxon>
        <taxon>Euteleostomi</taxon>
        <taxon>Archelosauria</taxon>
        <taxon>Archosauria</taxon>
        <taxon>Dinosauria</taxon>
        <taxon>Saurischia</taxon>
        <taxon>Theropoda</taxon>
        <taxon>Coelurosauria</taxon>
        <taxon>Aves</taxon>
        <taxon>Neognathae</taxon>
        <taxon>Neoaves</taxon>
        <taxon>Telluraves</taxon>
        <taxon>Australaves</taxon>
        <taxon>Psittaciformes</taxon>
        <taxon>Psittacidae</taxon>
        <taxon>Amazona</taxon>
    </lineage>
</organism>
<dbReference type="Proteomes" id="UP000694522">
    <property type="component" value="Unplaced"/>
</dbReference>
<dbReference type="InterPro" id="IPR051176">
    <property type="entry name" value="Cent_Immune-Sig_Mod"/>
</dbReference>
<proteinExistence type="predicted"/>
<reference evidence="2" key="1">
    <citation type="submission" date="2025-08" db="UniProtKB">
        <authorList>
            <consortium name="Ensembl"/>
        </authorList>
    </citation>
    <scope>IDENTIFICATION</scope>
</reference>
<reference evidence="2" key="2">
    <citation type="submission" date="2025-09" db="UniProtKB">
        <authorList>
            <consortium name="Ensembl"/>
        </authorList>
    </citation>
    <scope>IDENTIFICATION</scope>
</reference>
<dbReference type="PANTHER" id="PTHR15715:SF21">
    <property type="entry name" value="TRAF3-INTERACTING JNK-ACTIVATING MODULATOR"/>
    <property type="match status" value="1"/>
</dbReference>
<dbReference type="AlphaFoldDB" id="A0A8B9FUP0"/>
<name>A0A8B9FUP0_9PSIT</name>
<evidence type="ECO:0000313" key="3">
    <source>
        <dbReference type="Proteomes" id="UP000694522"/>
    </source>
</evidence>
<sequence>MVILQELFSTLLQASEKSWQGQLNEDKLKCKLRALENQLQACTQSYSKECVKKILIDMEDQKQTYEEKAKEALQKMLEDKLQTEQQLQNSERSLAATREDLAFWKEHYTTLKAELTQMTTVHTELESSFHLLQSKLQQAEAHNEQLHQILCRLQGEHTTLHQRASALREDNDLKAAHISAIKGIMCRGMAGEVCPPGDYKQGGYKENTLKILILKAKYMHFQKAQSVLRTSACHETLWFPRGS</sequence>
<protein>
    <recommendedName>
        <fullName evidence="4">TRAF3-interacting JNK-activating modulator</fullName>
    </recommendedName>
</protein>
<evidence type="ECO:0008006" key="4">
    <source>
        <dbReference type="Google" id="ProtNLM"/>
    </source>
</evidence>